<proteinExistence type="predicted"/>
<sequence length="123" mass="13639">MGRLSKSNLLTVLCCLCLNIGVVAVYTIRPSQSITDKDSDYLISNGSVFKLGFFSPLLDLRNLVLKENTIGPILWESFNNPSDTSLPEMKLSTNERTAEKVQLTSWKSPSGPFERSFNGLAHN</sequence>
<keyword evidence="7" id="KW-1185">Reference proteome</keyword>
<evidence type="ECO:0000256" key="2">
    <source>
        <dbReference type="ARBA" id="ARBA00023157"/>
    </source>
</evidence>
<evidence type="ECO:0000256" key="3">
    <source>
        <dbReference type="ARBA" id="ARBA00023180"/>
    </source>
</evidence>
<organism evidence="6 7">
    <name type="scientific">Quercus lobata</name>
    <name type="common">Valley oak</name>
    <dbReference type="NCBI Taxonomy" id="97700"/>
    <lineage>
        <taxon>Eukaryota</taxon>
        <taxon>Viridiplantae</taxon>
        <taxon>Streptophyta</taxon>
        <taxon>Embryophyta</taxon>
        <taxon>Tracheophyta</taxon>
        <taxon>Spermatophyta</taxon>
        <taxon>Magnoliopsida</taxon>
        <taxon>eudicotyledons</taxon>
        <taxon>Gunneridae</taxon>
        <taxon>Pentapetalae</taxon>
        <taxon>rosids</taxon>
        <taxon>fabids</taxon>
        <taxon>Fagales</taxon>
        <taxon>Fagaceae</taxon>
        <taxon>Quercus</taxon>
    </lineage>
</organism>
<reference evidence="6" key="2">
    <citation type="submission" date="2021-01" db="UniProtKB">
        <authorList>
            <consortium name="EnsemblPlants"/>
        </authorList>
    </citation>
    <scope>IDENTIFICATION</scope>
</reference>
<dbReference type="InterPro" id="IPR001480">
    <property type="entry name" value="Bulb-type_lectin_dom"/>
</dbReference>
<feature type="chain" id="PRO_5029605424" description="Bulb-type lectin domain-containing protein" evidence="4">
    <location>
        <begin position="25"/>
        <end position="123"/>
    </location>
</feature>
<dbReference type="Pfam" id="PF01453">
    <property type="entry name" value="B_lectin"/>
    <property type="match status" value="1"/>
</dbReference>
<evidence type="ECO:0000313" key="6">
    <source>
        <dbReference type="EnsemblPlants" id="QL05p080240:mrna"/>
    </source>
</evidence>
<dbReference type="EnsemblPlants" id="QL05p080240:mrna">
    <property type="protein sequence ID" value="QL05p080240:mrna"/>
    <property type="gene ID" value="QL05p080240"/>
</dbReference>
<protein>
    <recommendedName>
        <fullName evidence="5">Bulb-type lectin domain-containing protein</fullName>
    </recommendedName>
</protein>
<evidence type="ECO:0000259" key="5">
    <source>
        <dbReference type="Pfam" id="PF01453"/>
    </source>
</evidence>
<evidence type="ECO:0000256" key="4">
    <source>
        <dbReference type="SAM" id="SignalP"/>
    </source>
</evidence>
<dbReference type="SUPFAM" id="SSF51110">
    <property type="entry name" value="alpha-D-mannose-specific plant lectins"/>
    <property type="match status" value="1"/>
</dbReference>
<feature type="signal peptide" evidence="4">
    <location>
        <begin position="1"/>
        <end position="24"/>
    </location>
</feature>
<evidence type="ECO:0000256" key="1">
    <source>
        <dbReference type="ARBA" id="ARBA00022729"/>
    </source>
</evidence>
<dbReference type="PANTHER" id="PTHR32444">
    <property type="entry name" value="BULB-TYPE LECTIN DOMAIN-CONTAINING PROTEIN"/>
    <property type="match status" value="1"/>
</dbReference>
<feature type="domain" description="Bulb-type lectin" evidence="5">
    <location>
        <begin position="55"/>
        <end position="107"/>
    </location>
</feature>
<dbReference type="EMBL" id="LRBV02000005">
    <property type="status" value="NOT_ANNOTATED_CDS"/>
    <property type="molecule type" value="Genomic_DNA"/>
</dbReference>
<keyword evidence="3" id="KW-0325">Glycoprotein</keyword>
<evidence type="ECO:0000313" key="7">
    <source>
        <dbReference type="Proteomes" id="UP000594261"/>
    </source>
</evidence>
<dbReference type="PANTHER" id="PTHR32444:SF198">
    <property type="entry name" value="BULB-TYPE LECTIN DOMAIN-CONTAINING PROTEIN"/>
    <property type="match status" value="1"/>
</dbReference>
<reference evidence="6 7" key="1">
    <citation type="journal article" date="2016" name="G3 (Bethesda)">
        <title>First Draft Assembly and Annotation of the Genome of a California Endemic Oak Quercus lobata Nee (Fagaceae).</title>
        <authorList>
            <person name="Sork V.L."/>
            <person name="Fitz-Gibbon S.T."/>
            <person name="Puiu D."/>
            <person name="Crepeau M."/>
            <person name="Gugger P.F."/>
            <person name="Sherman R."/>
            <person name="Stevens K."/>
            <person name="Langley C.H."/>
            <person name="Pellegrini M."/>
            <person name="Salzberg S.L."/>
        </authorList>
    </citation>
    <scope>NUCLEOTIDE SEQUENCE [LARGE SCALE GENOMIC DNA]</scope>
    <source>
        <strain evidence="6 7">cv. SW786</strain>
    </source>
</reference>
<accession>A0A7N2LSH2</accession>
<dbReference type="Proteomes" id="UP000594261">
    <property type="component" value="Chromosome 5"/>
</dbReference>
<keyword evidence="1 4" id="KW-0732">Signal</keyword>
<dbReference type="Gramene" id="QL05p080240:mrna">
    <property type="protein sequence ID" value="QL05p080240:mrna"/>
    <property type="gene ID" value="QL05p080240"/>
</dbReference>
<dbReference type="InterPro" id="IPR036426">
    <property type="entry name" value="Bulb-type_lectin_dom_sf"/>
</dbReference>
<keyword evidence="2" id="KW-1015">Disulfide bond</keyword>
<name>A0A7N2LSH2_QUELO</name>
<dbReference type="InParanoid" id="A0A7N2LSH2"/>
<dbReference type="AlphaFoldDB" id="A0A7N2LSH2"/>